<dbReference type="EMBL" id="JADEVV010000060">
    <property type="protein sequence ID" value="MBE9255376.1"/>
    <property type="molecule type" value="Genomic_DNA"/>
</dbReference>
<name>A0ABR9VVK7_9SYNC</name>
<dbReference type="SMART" id="SM00065">
    <property type="entry name" value="GAF"/>
    <property type="match status" value="1"/>
</dbReference>
<accession>A0ABR9VVK7</accession>
<dbReference type="RefSeq" id="WP_190599545.1">
    <property type="nucleotide sequence ID" value="NZ_JADEVV010000060.1"/>
</dbReference>
<dbReference type="InterPro" id="IPR029787">
    <property type="entry name" value="Nucleotide_cyclase"/>
</dbReference>
<gene>
    <name evidence="2" type="ORF">IQ217_16340</name>
</gene>
<dbReference type="Pfam" id="PF00990">
    <property type="entry name" value="GGDEF"/>
    <property type="match status" value="1"/>
</dbReference>
<dbReference type="SUPFAM" id="SSF55781">
    <property type="entry name" value="GAF domain-like"/>
    <property type="match status" value="1"/>
</dbReference>
<evidence type="ECO:0000313" key="3">
    <source>
        <dbReference type="Proteomes" id="UP000658720"/>
    </source>
</evidence>
<proteinExistence type="predicted"/>
<dbReference type="SMART" id="SM00267">
    <property type="entry name" value="GGDEF"/>
    <property type="match status" value="1"/>
</dbReference>
<dbReference type="InterPro" id="IPR003018">
    <property type="entry name" value="GAF"/>
</dbReference>
<comment type="caution">
    <text evidence="2">The sequence shown here is derived from an EMBL/GenBank/DDBJ whole genome shotgun (WGS) entry which is preliminary data.</text>
</comment>
<dbReference type="InterPro" id="IPR000160">
    <property type="entry name" value="GGDEF_dom"/>
</dbReference>
<dbReference type="InterPro" id="IPR043128">
    <property type="entry name" value="Rev_trsase/Diguanyl_cyclase"/>
</dbReference>
<reference evidence="2 3" key="1">
    <citation type="submission" date="2020-10" db="EMBL/GenBank/DDBJ databases">
        <authorList>
            <person name="Castelo-Branco R."/>
            <person name="Eusebio N."/>
            <person name="Adriana R."/>
            <person name="Vieira A."/>
            <person name="Brugerolle De Fraissinette N."/>
            <person name="Rezende De Castro R."/>
            <person name="Schneider M.P."/>
            <person name="Vasconcelos V."/>
            <person name="Leao P.N."/>
        </authorList>
    </citation>
    <scope>NUCLEOTIDE SEQUENCE [LARGE SCALE GENOMIC DNA]</scope>
    <source>
        <strain evidence="2 3">LEGE 00031</strain>
    </source>
</reference>
<dbReference type="InterPro" id="IPR029016">
    <property type="entry name" value="GAF-like_dom_sf"/>
</dbReference>
<evidence type="ECO:0000259" key="1">
    <source>
        <dbReference type="PROSITE" id="PS50887"/>
    </source>
</evidence>
<feature type="domain" description="GGDEF" evidence="1">
    <location>
        <begin position="196"/>
        <end position="310"/>
    </location>
</feature>
<dbReference type="Pfam" id="PF01590">
    <property type="entry name" value="GAF"/>
    <property type="match status" value="1"/>
</dbReference>
<dbReference type="SUPFAM" id="SSF55073">
    <property type="entry name" value="Nucleotide cyclase"/>
    <property type="match status" value="1"/>
</dbReference>
<evidence type="ECO:0000313" key="2">
    <source>
        <dbReference type="EMBL" id="MBE9255376.1"/>
    </source>
</evidence>
<protein>
    <submittedName>
        <fullName evidence="2">Diguanylate cyclase</fullName>
    </submittedName>
</protein>
<dbReference type="PROSITE" id="PS50887">
    <property type="entry name" value="GGDEF"/>
    <property type="match status" value="1"/>
</dbReference>
<dbReference type="Proteomes" id="UP000658720">
    <property type="component" value="Unassembled WGS sequence"/>
</dbReference>
<organism evidence="2 3">
    <name type="scientific">Synechocystis salina LEGE 00031</name>
    <dbReference type="NCBI Taxonomy" id="1828736"/>
    <lineage>
        <taxon>Bacteria</taxon>
        <taxon>Bacillati</taxon>
        <taxon>Cyanobacteriota</taxon>
        <taxon>Cyanophyceae</taxon>
        <taxon>Synechococcales</taxon>
        <taxon>Merismopediaceae</taxon>
        <taxon>Synechocystis</taxon>
    </lineage>
</organism>
<dbReference type="Gene3D" id="3.30.70.270">
    <property type="match status" value="1"/>
</dbReference>
<dbReference type="Gene3D" id="3.30.450.40">
    <property type="match status" value="1"/>
</dbReference>
<sequence length="310" mass="34660">MFTTHSFSDFDSAAQAALTYLHQRMGLSLWMITRTELDDWIVLQAEDHGYGVQKGDVFHWPDSFCSRMVRGEGPHIAPQSDLVEVYRNAPIAQQVPIGAYVGVPITYGNGALFGTLCAIDPQPQPDNLADELPLVELIAKLLSTILDFFLKAEMASRREEQQQFLTERDEVTGFYSHLGWEKLLASEEARCQKFGFPVSVIIVDLEEGQRPPAEVDRLMGQAAKIIRTICRQEDLCARIGARQFAILCIECHISQADFIRERLALGFQQGNITVDLGIAERSPQQGLHAAVDMAKSAAHEQGRFRTKVKV</sequence>
<keyword evidence="3" id="KW-1185">Reference proteome</keyword>